<keyword evidence="2" id="KW-0813">Transport</keyword>
<evidence type="ECO:0000313" key="9">
    <source>
        <dbReference type="Proteomes" id="UP000295184"/>
    </source>
</evidence>
<comment type="caution">
    <text evidence="8">The sequence shown here is derived from an EMBL/GenBank/DDBJ whole genome shotgun (WGS) entry which is preliminary data.</text>
</comment>
<keyword evidence="4" id="KW-0808">Transferase</keyword>
<dbReference type="EMBL" id="SLUM01000033">
    <property type="protein sequence ID" value="TCL53477.1"/>
    <property type="molecule type" value="Genomic_DNA"/>
</dbReference>
<comment type="subcellular location">
    <subcellularLocation>
        <location evidence="1">Cytoplasm</location>
    </subcellularLocation>
</comment>
<evidence type="ECO:0000256" key="2">
    <source>
        <dbReference type="ARBA" id="ARBA00022448"/>
    </source>
</evidence>
<dbReference type="Gene3D" id="2.70.70.10">
    <property type="entry name" value="Glucose Permease (Domain IIA)"/>
    <property type="match status" value="1"/>
</dbReference>
<dbReference type="InterPro" id="IPR050890">
    <property type="entry name" value="PTS_EIIA_component"/>
</dbReference>
<evidence type="ECO:0000256" key="4">
    <source>
        <dbReference type="ARBA" id="ARBA00022679"/>
    </source>
</evidence>
<dbReference type="Pfam" id="PF00358">
    <property type="entry name" value="PTS_EIIA_1"/>
    <property type="match status" value="1"/>
</dbReference>
<evidence type="ECO:0000256" key="5">
    <source>
        <dbReference type="ARBA" id="ARBA00022683"/>
    </source>
</evidence>
<sequence>MGIFDKLFGKKSSDITLGAPVAGEAVSLNQVSDPTFGEEILGKGVAIKPTGNRVVAPCDATIDLMFDTGHAVSLKADCGAEVLIHVGLETVSLKGEHFTTHAKTGDHVTAGQLLIEFDREAVAAAGFDTITPMVICNTADYKEVNAQTGAAVAEGDTVLTLVKE</sequence>
<dbReference type="GO" id="GO:0005737">
    <property type="term" value="C:cytoplasm"/>
    <property type="evidence" value="ECO:0007669"/>
    <property type="project" value="UniProtKB-SubCell"/>
</dbReference>
<dbReference type="InterPro" id="IPR011055">
    <property type="entry name" value="Dup_hybrid_motif"/>
</dbReference>
<proteinExistence type="predicted"/>
<dbReference type="Proteomes" id="UP000295184">
    <property type="component" value="Unassembled WGS sequence"/>
</dbReference>
<accession>A0A4R1QK15</accession>
<keyword evidence="6" id="KW-0418">Kinase</keyword>
<dbReference type="NCBIfam" id="TIGR00830">
    <property type="entry name" value="PTBA"/>
    <property type="match status" value="1"/>
</dbReference>
<dbReference type="PANTHER" id="PTHR45008:SF1">
    <property type="entry name" value="PTS SYSTEM GLUCOSE-SPECIFIC EIIA COMPONENT"/>
    <property type="match status" value="1"/>
</dbReference>
<dbReference type="PROSITE" id="PS00371">
    <property type="entry name" value="PTS_EIIA_TYPE_1_HIS"/>
    <property type="match status" value="1"/>
</dbReference>
<feature type="domain" description="PTS EIIA type-1" evidence="7">
    <location>
        <begin position="33"/>
        <end position="137"/>
    </location>
</feature>
<dbReference type="AlphaFoldDB" id="A0A4R1QK15"/>
<dbReference type="OrthoDB" id="92465at2"/>
<evidence type="ECO:0000313" key="8">
    <source>
        <dbReference type="EMBL" id="TCL53477.1"/>
    </source>
</evidence>
<keyword evidence="5" id="KW-0598">Phosphotransferase system</keyword>
<dbReference type="FunFam" id="2.70.70.10:FF:000001">
    <property type="entry name" value="PTS system glucose-specific IIA component"/>
    <property type="match status" value="1"/>
</dbReference>
<evidence type="ECO:0000256" key="6">
    <source>
        <dbReference type="ARBA" id="ARBA00022777"/>
    </source>
</evidence>
<evidence type="ECO:0000256" key="3">
    <source>
        <dbReference type="ARBA" id="ARBA00022597"/>
    </source>
</evidence>
<dbReference type="GO" id="GO:0016301">
    <property type="term" value="F:kinase activity"/>
    <property type="evidence" value="ECO:0007669"/>
    <property type="project" value="UniProtKB-KW"/>
</dbReference>
<dbReference type="SUPFAM" id="SSF51261">
    <property type="entry name" value="Duplicated hybrid motif"/>
    <property type="match status" value="1"/>
</dbReference>
<dbReference type="GO" id="GO:0009401">
    <property type="term" value="P:phosphoenolpyruvate-dependent sugar phosphotransferase system"/>
    <property type="evidence" value="ECO:0007669"/>
    <property type="project" value="UniProtKB-KW"/>
</dbReference>
<dbReference type="RefSeq" id="WP_058967116.1">
    <property type="nucleotide sequence ID" value="NZ_CABKVM010000019.1"/>
</dbReference>
<name>A0A4R1QK15_9FIRM</name>
<evidence type="ECO:0000256" key="1">
    <source>
        <dbReference type="ARBA" id="ARBA00004496"/>
    </source>
</evidence>
<dbReference type="PANTHER" id="PTHR45008">
    <property type="entry name" value="PTS SYSTEM GLUCOSE-SPECIFIC EIIA COMPONENT"/>
    <property type="match status" value="1"/>
</dbReference>
<protein>
    <submittedName>
        <fullName evidence="8">PTS system beta-glucosides-specific IIC component</fullName>
    </submittedName>
</protein>
<gene>
    <name evidence="8" type="ORF">EDD77_13318</name>
</gene>
<organism evidence="8 9">
    <name type="scientific">Allofournierella massiliensis</name>
    <dbReference type="NCBI Taxonomy" id="1650663"/>
    <lineage>
        <taxon>Bacteria</taxon>
        <taxon>Bacillati</taxon>
        <taxon>Bacillota</taxon>
        <taxon>Clostridia</taxon>
        <taxon>Eubacteriales</taxon>
        <taxon>Oscillospiraceae</taxon>
        <taxon>Allofournierella</taxon>
    </lineage>
</organism>
<dbReference type="InterPro" id="IPR001127">
    <property type="entry name" value="PTS_EIIA_1_perm"/>
</dbReference>
<dbReference type="STRING" id="1650663.GCA_001486665_03525"/>
<evidence type="ECO:0000259" key="7">
    <source>
        <dbReference type="PROSITE" id="PS51093"/>
    </source>
</evidence>
<keyword evidence="3" id="KW-0762">Sugar transport</keyword>
<dbReference type="PROSITE" id="PS51093">
    <property type="entry name" value="PTS_EIIA_TYPE_1"/>
    <property type="match status" value="1"/>
</dbReference>
<reference evidence="8 9" key="1">
    <citation type="submission" date="2019-03" db="EMBL/GenBank/DDBJ databases">
        <title>Genomic Encyclopedia of Type Strains, Phase IV (KMG-IV): sequencing the most valuable type-strain genomes for metagenomic binning, comparative biology and taxonomic classification.</title>
        <authorList>
            <person name="Goeker M."/>
        </authorList>
    </citation>
    <scope>NUCLEOTIDE SEQUENCE [LARGE SCALE GENOMIC DNA]</scope>
    <source>
        <strain evidence="8 9">DSM 100451</strain>
    </source>
</reference>